<dbReference type="InterPro" id="IPR012337">
    <property type="entry name" value="RNaseH-like_sf"/>
</dbReference>
<evidence type="ECO:0000256" key="3">
    <source>
        <dbReference type="ARBA" id="ARBA00022801"/>
    </source>
</evidence>
<dbReference type="STRING" id="1123402.SAMN02583745_00038"/>
<dbReference type="NCBIfam" id="NF003765">
    <property type="entry name" value="PRK05359.1"/>
    <property type="match status" value="1"/>
</dbReference>
<organism evidence="8 9">
    <name type="scientific">Thorsellia anophelis DSM 18579</name>
    <dbReference type="NCBI Taxonomy" id="1123402"/>
    <lineage>
        <taxon>Bacteria</taxon>
        <taxon>Pseudomonadati</taxon>
        <taxon>Pseudomonadota</taxon>
        <taxon>Gammaproteobacteria</taxon>
        <taxon>Enterobacterales</taxon>
        <taxon>Thorselliaceae</taxon>
        <taxon>Thorsellia</taxon>
    </lineage>
</organism>
<dbReference type="RefSeq" id="WP_093316442.1">
    <property type="nucleotide sequence ID" value="NZ_FOHV01000001.1"/>
</dbReference>
<dbReference type="InterPro" id="IPR013520">
    <property type="entry name" value="Ribonucl_H"/>
</dbReference>
<dbReference type="EMBL" id="FOHV01000001">
    <property type="protein sequence ID" value="SES63491.1"/>
    <property type="molecule type" value="Genomic_DNA"/>
</dbReference>
<dbReference type="OrthoDB" id="9801329at2"/>
<dbReference type="FunFam" id="3.30.420.10:FF:000003">
    <property type="entry name" value="Oligoribonuclease"/>
    <property type="match status" value="1"/>
</dbReference>
<feature type="domain" description="Exonuclease" evidence="7">
    <location>
        <begin position="15"/>
        <end position="188"/>
    </location>
</feature>
<comment type="function">
    <text evidence="6">3'-to-5' exoribonuclease specific for small oligoribonucleotides.</text>
</comment>
<keyword evidence="2 6" id="KW-0540">Nuclease</keyword>
<comment type="similarity">
    <text evidence="1 6">Belongs to the oligoribonuclease family.</text>
</comment>
<protein>
    <recommendedName>
        <fullName evidence="5 6">Oligoribonuclease</fullName>
        <ecNumber evidence="6">3.1.-.-</ecNumber>
    </recommendedName>
</protein>
<proteinExistence type="inferred from homology"/>
<dbReference type="SMART" id="SM00479">
    <property type="entry name" value="EXOIII"/>
    <property type="match status" value="1"/>
</dbReference>
<dbReference type="HAMAP" id="MF_00045">
    <property type="entry name" value="Oligoribonuclease"/>
    <property type="match status" value="1"/>
</dbReference>
<dbReference type="PANTHER" id="PTHR11046">
    <property type="entry name" value="OLIGORIBONUCLEASE, MITOCHONDRIAL"/>
    <property type="match status" value="1"/>
</dbReference>
<feature type="active site" evidence="6">
    <location>
        <position position="137"/>
    </location>
</feature>
<dbReference type="CDD" id="cd06135">
    <property type="entry name" value="Orn"/>
    <property type="match status" value="1"/>
</dbReference>
<keyword evidence="9" id="KW-1185">Reference proteome</keyword>
<reference evidence="9" key="1">
    <citation type="submission" date="2016-10" db="EMBL/GenBank/DDBJ databases">
        <authorList>
            <person name="Varghese N."/>
            <person name="Submissions S."/>
        </authorList>
    </citation>
    <scope>NUCLEOTIDE SEQUENCE [LARGE SCALE GENOMIC DNA]</scope>
    <source>
        <strain evidence="9">DSM 18579</strain>
    </source>
</reference>
<name>A0A1H9Y3U7_9GAMM</name>
<keyword evidence="3 6" id="KW-0378">Hydrolase</keyword>
<dbReference type="AlphaFoldDB" id="A0A1H9Y3U7"/>
<evidence type="ECO:0000313" key="8">
    <source>
        <dbReference type="EMBL" id="SES63491.1"/>
    </source>
</evidence>
<dbReference type="InterPro" id="IPR022894">
    <property type="entry name" value="Oligoribonuclease"/>
</dbReference>
<dbReference type="Pfam" id="PF00929">
    <property type="entry name" value="RNase_T"/>
    <property type="match status" value="1"/>
</dbReference>
<keyword evidence="6" id="KW-0963">Cytoplasm</keyword>
<evidence type="ECO:0000256" key="5">
    <source>
        <dbReference type="ARBA" id="ARBA00070964"/>
    </source>
</evidence>
<dbReference type="PANTHER" id="PTHR11046:SF0">
    <property type="entry name" value="OLIGORIBONUCLEASE, MITOCHONDRIAL"/>
    <property type="match status" value="1"/>
</dbReference>
<sequence>MQEYPKIDSNDKKENLIWIDLEMTGLDPRTDRIIEIATIVTDKMLNILAQGPVIAVYQPPEVLALMDEWNQRTHGHSGLTERVKNSTITESIAESQTLDFLKQWVPANTSPICGNSIGQDRRFLFNYMPNLEAYFHYRYLDVSTIKELVQRWEPSILKKFSKKSTHQALDDIKESIEELKFYREHVMKI</sequence>
<dbReference type="GO" id="GO:0005737">
    <property type="term" value="C:cytoplasm"/>
    <property type="evidence" value="ECO:0007669"/>
    <property type="project" value="UniProtKB-SubCell"/>
</dbReference>
<dbReference type="GO" id="GO:0000175">
    <property type="term" value="F:3'-5'-RNA exonuclease activity"/>
    <property type="evidence" value="ECO:0007669"/>
    <property type="project" value="InterPro"/>
</dbReference>
<dbReference type="InterPro" id="IPR036397">
    <property type="entry name" value="RNaseH_sf"/>
</dbReference>
<evidence type="ECO:0000256" key="1">
    <source>
        <dbReference type="ARBA" id="ARBA00009921"/>
    </source>
</evidence>
<accession>A0A1H9Y3U7</accession>
<evidence type="ECO:0000256" key="2">
    <source>
        <dbReference type="ARBA" id="ARBA00022722"/>
    </source>
</evidence>
<dbReference type="GO" id="GO:0006259">
    <property type="term" value="P:DNA metabolic process"/>
    <property type="evidence" value="ECO:0007669"/>
    <property type="project" value="UniProtKB-ARBA"/>
</dbReference>
<keyword evidence="4 6" id="KW-0269">Exonuclease</keyword>
<gene>
    <name evidence="6" type="primary">orn</name>
    <name evidence="8" type="ORF">SAMN02583745_00038</name>
</gene>
<evidence type="ECO:0000256" key="6">
    <source>
        <dbReference type="HAMAP-Rule" id="MF_00045"/>
    </source>
</evidence>
<comment type="subcellular location">
    <subcellularLocation>
        <location evidence="6">Cytoplasm</location>
    </subcellularLocation>
</comment>
<dbReference type="Proteomes" id="UP000242642">
    <property type="component" value="Unassembled WGS sequence"/>
</dbReference>
<dbReference type="Gene3D" id="3.30.420.10">
    <property type="entry name" value="Ribonuclease H-like superfamily/Ribonuclease H"/>
    <property type="match status" value="1"/>
</dbReference>
<dbReference type="SUPFAM" id="SSF53098">
    <property type="entry name" value="Ribonuclease H-like"/>
    <property type="match status" value="1"/>
</dbReference>
<dbReference type="GO" id="GO:0003676">
    <property type="term" value="F:nucleic acid binding"/>
    <property type="evidence" value="ECO:0007669"/>
    <property type="project" value="InterPro"/>
</dbReference>
<dbReference type="EC" id="3.1.-.-" evidence="6"/>
<evidence type="ECO:0000256" key="4">
    <source>
        <dbReference type="ARBA" id="ARBA00022839"/>
    </source>
</evidence>
<evidence type="ECO:0000259" key="7">
    <source>
        <dbReference type="SMART" id="SM00479"/>
    </source>
</evidence>
<evidence type="ECO:0000313" key="9">
    <source>
        <dbReference type="Proteomes" id="UP000242642"/>
    </source>
</evidence>